<evidence type="ECO:0000256" key="2">
    <source>
        <dbReference type="ARBA" id="ARBA00022448"/>
    </source>
</evidence>
<feature type="transmembrane region" description="Helical" evidence="6">
    <location>
        <begin position="80"/>
        <end position="100"/>
    </location>
</feature>
<feature type="transmembrane region" description="Helical" evidence="6">
    <location>
        <begin position="174"/>
        <end position="196"/>
    </location>
</feature>
<evidence type="ECO:0000256" key="4">
    <source>
        <dbReference type="ARBA" id="ARBA00022989"/>
    </source>
</evidence>
<dbReference type="SUPFAM" id="SSF103473">
    <property type="entry name" value="MFS general substrate transporter"/>
    <property type="match status" value="1"/>
</dbReference>
<dbReference type="InterPro" id="IPR036259">
    <property type="entry name" value="MFS_trans_sf"/>
</dbReference>
<dbReference type="AlphaFoldDB" id="A0A1I5IKJ8"/>
<dbReference type="OrthoDB" id="7584869at2"/>
<dbReference type="PANTHER" id="PTHR23528:SF1">
    <property type="entry name" value="MAJOR FACILITATOR SUPERFAMILY (MFS) PROFILE DOMAIN-CONTAINING PROTEIN"/>
    <property type="match status" value="1"/>
</dbReference>
<reference evidence="8 9" key="1">
    <citation type="submission" date="2016-10" db="EMBL/GenBank/DDBJ databases">
        <authorList>
            <person name="de Groot N.N."/>
        </authorList>
    </citation>
    <scope>NUCLEOTIDE SEQUENCE [LARGE SCALE GENOMIC DNA]</scope>
    <source>
        <strain evidence="8 9">DSM 1283</strain>
    </source>
</reference>
<keyword evidence="4 6" id="KW-1133">Transmembrane helix</keyword>
<feature type="transmembrane region" description="Helical" evidence="6">
    <location>
        <begin position="48"/>
        <end position="68"/>
    </location>
</feature>
<dbReference type="PROSITE" id="PS50850">
    <property type="entry name" value="MFS"/>
    <property type="match status" value="1"/>
</dbReference>
<feature type="transmembrane region" description="Helical" evidence="6">
    <location>
        <begin position="143"/>
        <end position="162"/>
    </location>
</feature>
<protein>
    <submittedName>
        <fullName evidence="8">Na+/melibiose symporter</fullName>
    </submittedName>
</protein>
<evidence type="ECO:0000256" key="1">
    <source>
        <dbReference type="ARBA" id="ARBA00004651"/>
    </source>
</evidence>
<dbReference type="Pfam" id="PF07690">
    <property type="entry name" value="MFS_1"/>
    <property type="match status" value="1"/>
</dbReference>
<dbReference type="PANTHER" id="PTHR23528">
    <property type="match status" value="1"/>
</dbReference>
<organism evidence="8 9">
    <name type="scientific">Anaerocolumna aminovalerica</name>
    <dbReference type="NCBI Taxonomy" id="1527"/>
    <lineage>
        <taxon>Bacteria</taxon>
        <taxon>Bacillati</taxon>
        <taxon>Bacillota</taxon>
        <taxon>Clostridia</taxon>
        <taxon>Lachnospirales</taxon>
        <taxon>Lachnospiraceae</taxon>
        <taxon>Anaerocolumna</taxon>
    </lineage>
</organism>
<dbReference type="InterPro" id="IPR020846">
    <property type="entry name" value="MFS_dom"/>
</dbReference>
<dbReference type="RefSeq" id="WP_091688582.1">
    <property type="nucleotide sequence ID" value="NZ_BAABFM010000010.1"/>
</dbReference>
<evidence type="ECO:0000256" key="6">
    <source>
        <dbReference type="SAM" id="Phobius"/>
    </source>
</evidence>
<sequence>MKATRLNYVRTFFIGFAFLSICAFWQLYDNIIPLILSNTFHLDEILTGVIMALDNILALFLLPLFGAFSDRINTRLGKRTPFIIMGTFFAVVFMMFIPFANKTHNFMLFFISLGVVLIAMGSYRSPAVALMPDVTPKPLRSKANAIINLMGTLGAIYTLIMVKLTIPKVEHPDYTLAFIAIAIVMVVAIIILVTNIKENALAKEMVEINRNEEAIGEAETVSSVNEDSKTLPPEVKKSLFFILASIFLWFTAYNAVITAFSRYAMKVWGLKGGGFADALIVATGAATISYIPIGFISSKFGRKKTILGGIILVTVSYLCGTLFITYSPLINVVFAVTGIGWAAINVNSYPMVVEMVSGADVGKYTGLYYIFSMLSQTLTPIMSGAFLKISYRTLFPYAFIFSVLSFCTMLFVKHGDSKPIRKASTLEEFD</sequence>
<dbReference type="Proteomes" id="UP000198806">
    <property type="component" value="Unassembled WGS sequence"/>
</dbReference>
<dbReference type="Gene3D" id="1.20.1250.20">
    <property type="entry name" value="MFS general substrate transporter like domains"/>
    <property type="match status" value="2"/>
</dbReference>
<accession>A0A1I5IKJ8</accession>
<feature type="domain" description="Major facilitator superfamily (MFS) profile" evidence="7">
    <location>
        <begin position="3"/>
        <end position="416"/>
    </location>
</feature>
<evidence type="ECO:0000256" key="3">
    <source>
        <dbReference type="ARBA" id="ARBA00022692"/>
    </source>
</evidence>
<evidence type="ECO:0000256" key="5">
    <source>
        <dbReference type="ARBA" id="ARBA00023136"/>
    </source>
</evidence>
<feature type="transmembrane region" description="Helical" evidence="6">
    <location>
        <begin position="367"/>
        <end position="387"/>
    </location>
</feature>
<feature type="transmembrane region" description="Helical" evidence="6">
    <location>
        <begin position="272"/>
        <end position="293"/>
    </location>
</feature>
<proteinExistence type="predicted"/>
<name>A0A1I5IKJ8_9FIRM</name>
<dbReference type="GO" id="GO:0005886">
    <property type="term" value="C:plasma membrane"/>
    <property type="evidence" value="ECO:0007669"/>
    <property type="project" value="UniProtKB-SubCell"/>
</dbReference>
<evidence type="ECO:0000313" key="9">
    <source>
        <dbReference type="Proteomes" id="UP000198806"/>
    </source>
</evidence>
<feature type="transmembrane region" description="Helical" evidence="6">
    <location>
        <begin position="106"/>
        <end position="123"/>
    </location>
</feature>
<feature type="transmembrane region" description="Helical" evidence="6">
    <location>
        <begin position="239"/>
        <end position="260"/>
    </location>
</feature>
<dbReference type="EMBL" id="FOWD01000046">
    <property type="protein sequence ID" value="SFO60691.1"/>
    <property type="molecule type" value="Genomic_DNA"/>
</dbReference>
<feature type="transmembrane region" description="Helical" evidence="6">
    <location>
        <begin position="329"/>
        <end position="346"/>
    </location>
</feature>
<feature type="transmembrane region" description="Helical" evidence="6">
    <location>
        <begin position="393"/>
        <end position="412"/>
    </location>
</feature>
<keyword evidence="9" id="KW-1185">Reference proteome</keyword>
<comment type="subcellular location">
    <subcellularLocation>
        <location evidence="1">Cell membrane</location>
        <topology evidence="1">Multi-pass membrane protein</topology>
    </subcellularLocation>
</comment>
<dbReference type="InterPro" id="IPR011701">
    <property type="entry name" value="MFS"/>
</dbReference>
<keyword evidence="3 6" id="KW-0812">Transmembrane</keyword>
<evidence type="ECO:0000259" key="7">
    <source>
        <dbReference type="PROSITE" id="PS50850"/>
    </source>
</evidence>
<keyword evidence="5 6" id="KW-0472">Membrane</keyword>
<keyword evidence="2" id="KW-0813">Transport</keyword>
<dbReference type="GO" id="GO:0022857">
    <property type="term" value="F:transmembrane transporter activity"/>
    <property type="evidence" value="ECO:0007669"/>
    <property type="project" value="InterPro"/>
</dbReference>
<feature type="transmembrane region" description="Helical" evidence="6">
    <location>
        <begin position="7"/>
        <end position="28"/>
    </location>
</feature>
<evidence type="ECO:0000313" key="8">
    <source>
        <dbReference type="EMBL" id="SFO60691.1"/>
    </source>
</evidence>
<dbReference type="STRING" id="1527.SAMN04489757_14628"/>
<gene>
    <name evidence="8" type="ORF">SAMN04489757_14628</name>
</gene>